<proteinExistence type="predicted"/>
<name>A0A0S2MW02_9CAUD</name>
<gene>
    <name evidence="1" type="ORF">Phi4113_088</name>
</gene>
<evidence type="ECO:0000313" key="1">
    <source>
        <dbReference type="EMBL" id="ALO80097.1"/>
    </source>
</evidence>
<dbReference type="Proteomes" id="UP000229115">
    <property type="component" value="Segment"/>
</dbReference>
<evidence type="ECO:0000313" key="2">
    <source>
        <dbReference type="Proteomes" id="UP000229115"/>
    </source>
</evidence>
<sequence length="58" mass="6929">MSFLALIVLLYFGYNWASTALKIEEGELKDNKKTKFLGFLFMVPYEIFIKIKKYISKW</sequence>
<dbReference type="EMBL" id="KT962245">
    <property type="protein sequence ID" value="ALO80097.1"/>
    <property type="molecule type" value="Genomic_RNA"/>
</dbReference>
<reference evidence="1 2" key="1">
    <citation type="submission" date="2015-10" db="EMBL/GenBank/DDBJ databases">
        <title>Large-scale maps of variable infection efficiencies in aquatic Bacteriodetes phage-host model systems.</title>
        <authorList>
            <person name="Holmfeldt K."/>
            <person name="Solonenko N."/>
            <person name="Howard-Varona C."/>
            <person name="Moreno M."/>
            <person name="Malmstrom R.R."/>
            <person name="Blow M.J."/>
            <person name="Sullivan M.B."/>
        </authorList>
    </citation>
    <scope>NUCLEOTIDE SEQUENCE [LARGE SCALE GENOMIC DNA]</scope>
</reference>
<accession>A0A0S2MW02</accession>
<organism evidence="1 2">
    <name type="scientific">Cellulophaga phage phi4:1_13</name>
    <dbReference type="NCBI Taxonomy" id="1747284"/>
    <lineage>
        <taxon>Viruses</taxon>
        <taxon>Duplodnaviria</taxon>
        <taxon>Heunggongvirae</taxon>
        <taxon>Uroviricota</taxon>
        <taxon>Caudoviricetes</taxon>
        <taxon>Lightbulbvirus</taxon>
        <taxon>Lightbulbvirus Cba41</taxon>
    </lineage>
</organism>
<protein>
    <submittedName>
        <fullName evidence="1">Uncharacterized protein</fullName>
    </submittedName>
</protein>